<feature type="chain" id="PRO_5029804289" evidence="1">
    <location>
        <begin position="20"/>
        <end position="161"/>
    </location>
</feature>
<dbReference type="SUPFAM" id="SSF74853">
    <property type="entry name" value="Lamin A/C globular tail domain"/>
    <property type="match status" value="1"/>
</dbReference>
<dbReference type="InterPro" id="IPR036415">
    <property type="entry name" value="Lamin_tail_dom_sf"/>
</dbReference>
<protein>
    <submittedName>
        <fullName evidence="2">DgyrCDS14518</fullName>
    </submittedName>
</protein>
<dbReference type="Proteomes" id="UP000549394">
    <property type="component" value="Unassembled WGS sequence"/>
</dbReference>
<reference evidence="2 3" key="1">
    <citation type="submission" date="2020-08" db="EMBL/GenBank/DDBJ databases">
        <authorList>
            <person name="Hejnol A."/>
        </authorList>
    </citation>
    <scope>NUCLEOTIDE SEQUENCE [LARGE SCALE GENOMIC DNA]</scope>
</reference>
<evidence type="ECO:0000313" key="2">
    <source>
        <dbReference type="EMBL" id="CAD5126377.1"/>
    </source>
</evidence>
<dbReference type="AlphaFoldDB" id="A0A7I8WDX2"/>
<keyword evidence="3" id="KW-1185">Reference proteome</keyword>
<proteinExistence type="predicted"/>
<feature type="signal peptide" evidence="1">
    <location>
        <begin position="1"/>
        <end position="19"/>
    </location>
</feature>
<evidence type="ECO:0000256" key="1">
    <source>
        <dbReference type="SAM" id="SignalP"/>
    </source>
</evidence>
<dbReference type="EMBL" id="CAJFCJ010000045">
    <property type="protein sequence ID" value="CAD5126377.1"/>
    <property type="molecule type" value="Genomic_DNA"/>
</dbReference>
<gene>
    <name evidence="2" type="ORF">DGYR_LOCUS13623</name>
</gene>
<accession>A0A7I8WDX2</accession>
<comment type="caution">
    <text evidence="2">The sequence shown here is derived from an EMBL/GenBank/DDBJ whole genome shotgun (WGS) entry which is preliminary data.</text>
</comment>
<evidence type="ECO:0000313" key="3">
    <source>
        <dbReference type="Proteomes" id="UP000549394"/>
    </source>
</evidence>
<keyword evidence="1" id="KW-0732">Signal</keyword>
<name>A0A7I8WDX2_9ANNE</name>
<organism evidence="2 3">
    <name type="scientific">Dimorphilus gyrociliatus</name>
    <dbReference type="NCBI Taxonomy" id="2664684"/>
    <lineage>
        <taxon>Eukaryota</taxon>
        <taxon>Metazoa</taxon>
        <taxon>Spiralia</taxon>
        <taxon>Lophotrochozoa</taxon>
        <taxon>Annelida</taxon>
        <taxon>Polychaeta</taxon>
        <taxon>Polychaeta incertae sedis</taxon>
        <taxon>Dinophilidae</taxon>
        <taxon>Dimorphilus</taxon>
    </lineage>
</organism>
<sequence length="161" mass="17291">MKKLLSLLFLQIFVNLAVTQVKLVINEVDTGSGNVELRSLSSGTVSLGDYALYKLEHKNGMRSFIGGENLPSTSLQNNEVVTISLSQLSFSLGLANDFVVALLLYRGDGMTEATGLNELDPNLVIDAYIYTTGAATVNPFNTRVPAWTGNVFVADGATVSR</sequence>